<dbReference type="InterPro" id="IPR043712">
    <property type="entry name" value="DUF5652"/>
</dbReference>
<dbReference type="Pfam" id="PF18893">
    <property type="entry name" value="DUF5652"/>
    <property type="match status" value="1"/>
</dbReference>
<protein>
    <recommendedName>
        <fullName evidence="2">DUF5652 domain-containing protein</fullName>
    </recommendedName>
</protein>
<dbReference type="AlphaFoldDB" id="A0A7W5DQ95"/>
<dbReference type="Proteomes" id="UP000544222">
    <property type="component" value="Unassembled WGS sequence"/>
</dbReference>
<evidence type="ECO:0000313" key="4">
    <source>
        <dbReference type="Proteomes" id="UP000544222"/>
    </source>
</evidence>
<name>A0A7W5DQ95_9PORP</name>
<feature type="domain" description="DUF5652" evidence="2">
    <location>
        <begin position="14"/>
        <end position="70"/>
    </location>
</feature>
<keyword evidence="1" id="KW-0472">Membrane</keyword>
<keyword evidence="4" id="KW-1185">Reference proteome</keyword>
<comment type="caution">
    <text evidence="3">The sequence shown here is derived from an EMBL/GenBank/DDBJ whole genome shotgun (WGS) entry which is preliminary data.</text>
</comment>
<dbReference type="RefSeq" id="WP_183412878.1">
    <property type="nucleotide sequence ID" value="NZ_JACHYB010000001.1"/>
</dbReference>
<organism evidence="3 4">
    <name type="scientific">Microbacter margulisiae</name>
    <dbReference type="NCBI Taxonomy" id="1350067"/>
    <lineage>
        <taxon>Bacteria</taxon>
        <taxon>Pseudomonadati</taxon>
        <taxon>Bacteroidota</taxon>
        <taxon>Bacteroidia</taxon>
        <taxon>Bacteroidales</taxon>
        <taxon>Porphyromonadaceae</taxon>
        <taxon>Microbacter</taxon>
    </lineage>
</organism>
<evidence type="ECO:0000259" key="2">
    <source>
        <dbReference type="Pfam" id="PF18893"/>
    </source>
</evidence>
<accession>A0A7W5DQ95</accession>
<sequence>MIHFLEPLRHYVWFGPTLISLFIWELCWKLITFWKAARRNHLVWFICIGIINTVGILPIIYLLIYRNTPEMHETKE</sequence>
<evidence type="ECO:0000313" key="3">
    <source>
        <dbReference type="EMBL" id="MBB3187064.1"/>
    </source>
</evidence>
<gene>
    <name evidence="3" type="ORF">FHX64_001227</name>
</gene>
<reference evidence="3 4" key="1">
    <citation type="submission" date="2020-08" db="EMBL/GenBank/DDBJ databases">
        <title>Genomic Encyclopedia of Type Strains, Phase IV (KMG-IV): sequencing the most valuable type-strain genomes for metagenomic binning, comparative biology and taxonomic classification.</title>
        <authorList>
            <person name="Goeker M."/>
        </authorList>
    </citation>
    <scope>NUCLEOTIDE SEQUENCE [LARGE SCALE GENOMIC DNA]</scope>
    <source>
        <strain evidence="3 4">DSM 27471</strain>
    </source>
</reference>
<dbReference type="EMBL" id="JACHYB010000001">
    <property type="protein sequence ID" value="MBB3187064.1"/>
    <property type="molecule type" value="Genomic_DNA"/>
</dbReference>
<feature type="transmembrane region" description="Helical" evidence="1">
    <location>
        <begin position="12"/>
        <end position="31"/>
    </location>
</feature>
<feature type="transmembrane region" description="Helical" evidence="1">
    <location>
        <begin position="43"/>
        <end position="64"/>
    </location>
</feature>
<keyword evidence="1" id="KW-1133">Transmembrane helix</keyword>
<evidence type="ECO:0000256" key="1">
    <source>
        <dbReference type="SAM" id="Phobius"/>
    </source>
</evidence>
<keyword evidence="1" id="KW-0812">Transmembrane</keyword>
<proteinExistence type="predicted"/>